<feature type="binding site" evidence="8">
    <location>
        <begin position="204"/>
        <end position="205"/>
    </location>
    <ligand>
        <name>1-deoxy-D-xylulose 5-phosphate</name>
        <dbReference type="ChEBI" id="CHEBI:57792"/>
    </ligand>
</feature>
<comment type="subcellular location">
    <subcellularLocation>
        <location evidence="8">Cytoplasm</location>
    </subcellularLocation>
</comment>
<protein>
    <recommendedName>
        <fullName evidence="3 8">Thiazole synthase</fullName>
        <ecNumber evidence="3 8">2.8.1.10</ecNumber>
    </recommendedName>
</protein>
<dbReference type="EMBL" id="JAFBEC010000006">
    <property type="protein sequence ID" value="MBM7633215.1"/>
    <property type="molecule type" value="Genomic_DNA"/>
</dbReference>
<feature type="active site" description="Schiff-base intermediate with DXP" evidence="8">
    <location>
        <position position="95"/>
    </location>
</feature>
<evidence type="ECO:0000256" key="5">
    <source>
        <dbReference type="ARBA" id="ARBA00022977"/>
    </source>
</evidence>
<evidence type="ECO:0000256" key="1">
    <source>
        <dbReference type="ARBA" id="ARBA00002834"/>
    </source>
</evidence>
<comment type="caution">
    <text evidence="10">The sequence shown here is derived from an EMBL/GenBank/DDBJ whole genome shotgun (WGS) entry which is preliminary data.</text>
</comment>
<evidence type="ECO:0000256" key="6">
    <source>
        <dbReference type="ARBA" id="ARBA00023270"/>
    </source>
</evidence>
<dbReference type="CDD" id="cd04728">
    <property type="entry name" value="ThiG"/>
    <property type="match status" value="1"/>
</dbReference>
<dbReference type="EC" id="2.8.1.10" evidence="3 8"/>
<comment type="pathway">
    <text evidence="2 8">Cofactor biosynthesis; thiamine diphosphate biosynthesis.</text>
</comment>
<proteinExistence type="inferred from homology"/>
<dbReference type="GO" id="GO:1990107">
    <property type="term" value="F:thiazole synthase activity"/>
    <property type="evidence" value="ECO:0007669"/>
    <property type="project" value="UniProtKB-EC"/>
</dbReference>
<feature type="binding site" evidence="8">
    <location>
        <position position="156"/>
    </location>
    <ligand>
        <name>1-deoxy-D-xylulose 5-phosphate</name>
        <dbReference type="ChEBI" id="CHEBI:57792"/>
    </ligand>
</feature>
<keyword evidence="8" id="KW-0963">Cytoplasm</keyword>
<evidence type="ECO:0000313" key="10">
    <source>
        <dbReference type="EMBL" id="MBM7633215.1"/>
    </source>
</evidence>
<evidence type="ECO:0000256" key="2">
    <source>
        <dbReference type="ARBA" id="ARBA00004948"/>
    </source>
</evidence>
<keyword evidence="6 8" id="KW-0704">Schiff base</keyword>
<reference evidence="10 11" key="1">
    <citation type="submission" date="2021-01" db="EMBL/GenBank/DDBJ databases">
        <title>Genomic Encyclopedia of Type Strains, Phase IV (KMG-IV): sequencing the most valuable type-strain genomes for metagenomic binning, comparative biology and taxonomic classification.</title>
        <authorList>
            <person name="Goeker M."/>
        </authorList>
    </citation>
    <scope>NUCLEOTIDE SEQUENCE [LARGE SCALE GENOMIC DNA]</scope>
    <source>
        <strain evidence="10 11">DSM 25540</strain>
    </source>
</reference>
<dbReference type="PANTHER" id="PTHR34266:SF2">
    <property type="entry name" value="THIAZOLE SYNTHASE"/>
    <property type="match status" value="1"/>
</dbReference>
<organism evidence="10 11">
    <name type="scientific">Geomicrobium sediminis</name>
    <dbReference type="NCBI Taxonomy" id="1347788"/>
    <lineage>
        <taxon>Bacteria</taxon>
        <taxon>Bacillati</taxon>
        <taxon>Bacillota</taxon>
        <taxon>Bacilli</taxon>
        <taxon>Bacillales</taxon>
        <taxon>Geomicrobium</taxon>
    </lineage>
</organism>
<evidence type="ECO:0000256" key="4">
    <source>
        <dbReference type="ARBA" id="ARBA00022679"/>
    </source>
</evidence>
<feature type="binding site" evidence="8">
    <location>
        <begin position="182"/>
        <end position="183"/>
    </location>
    <ligand>
        <name>1-deoxy-D-xylulose 5-phosphate</name>
        <dbReference type="ChEBI" id="CHEBI:57792"/>
    </ligand>
</feature>
<evidence type="ECO:0000256" key="7">
    <source>
        <dbReference type="ARBA" id="ARBA00049897"/>
    </source>
</evidence>
<sequence length="254" mass="26923">MLHIGNYSFESRLLLGTGKYEDAQTQREAVIASKTNVLTFALSRIDLDNIGPDPIEHLPREEFTLLPNTAGAKTADEAVRLARLARSSGICDMIKVEVIGDPPTLLPNPVETLKATEILLNEGFTVLPYLSDDPMLAKEAEALGAHAIMPGASPIGSGLGIVNPYNLQLIIEQSKVPVIVDAGIGAPHDACEAMQYGADGILLNSAVAKATDPVKMANAMRLAILAGREGYEAGRIPKSNVATASSPQENWANS</sequence>
<comment type="subunit">
    <text evidence="8">Homotetramer. Forms heterodimers with either ThiH or ThiS.</text>
</comment>
<accession>A0ABS2PCP4</accession>
<keyword evidence="11" id="KW-1185">Reference proteome</keyword>
<comment type="catalytic activity">
    <reaction evidence="7 8">
        <text>[ThiS sulfur-carrier protein]-C-terminal-Gly-aminoethanethioate + 2-iminoacetate + 1-deoxy-D-xylulose 5-phosphate = [ThiS sulfur-carrier protein]-C-terminal Gly-Gly + 2-[(2R,5Z)-2-carboxy-4-methylthiazol-5(2H)-ylidene]ethyl phosphate + 2 H2O + H(+)</text>
        <dbReference type="Rhea" id="RHEA:26297"/>
        <dbReference type="Rhea" id="RHEA-COMP:12909"/>
        <dbReference type="Rhea" id="RHEA-COMP:19908"/>
        <dbReference type="ChEBI" id="CHEBI:15377"/>
        <dbReference type="ChEBI" id="CHEBI:15378"/>
        <dbReference type="ChEBI" id="CHEBI:57792"/>
        <dbReference type="ChEBI" id="CHEBI:62899"/>
        <dbReference type="ChEBI" id="CHEBI:77846"/>
        <dbReference type="ChEBI" id="CHEBI:90778"/>
        <dbReference type="ChEBI" id="CHEBI:232372"/>
        <dbReference type="EC" id="2.8.1.10"/>
    </reaction>
</comment>
<feature type="domain" description="Thiazole synthase ThiG" evidence="9">
    <location>
        <begin position="4"/>
        <end position="247"/>
    </location>
</feature>
<dbReference type="RefSeq" id="WP_204697804.1">
    <property type="nucleotide sequence ID" value="NZ_JAFBEC010000006.1"/>
</dbReference>
<dbReference type="InterPro" id="IPR033983">
    <property type="entry name" value="Thiazole_synthase_ThiG"/>
</dbReference>
<evidence type="ECO:0000256" key="3">
    <source>
        <dbReference type="ARBA" id="ARBA00011960"/>
    </source>
</evidence>
<evidence type="ECO:0000313" key="11">
    <source>
        <dbReference type="Proteomes" id="UP000741863"/>
    </source>
</evidence>
<dbReference type="InterPro" id="IPR013785">
    <property type="entry name" value="Aldolase_TIM"/>
</dbReference>
<dbReference type="Proteomes" id="UP000741863">
    <property type="component" value="Unassembled WGS sequence"/>
</dbReference>
<dbReference type="HAMAP" id="MF_00443">
    <property type="entry name" value="ThiG"/>
    <property type="match status" value="1"/>
</dbReference>
<dbReference type="PANTHER" id="PTHR34266">
    <property type="entry name" value="THIAZOLE SYNTHASE"/>
    <property type="match status" value="1"/>
</dbReference>
<evidence type="ECO:0000259" key="9">
    <source>
        <dbReference type="Pfam" id="PF05690"/>
    </source>
</evidence>
<dbReference type="InterPro" id="IPR008867">
    <property type="entry name" value="ThiG"/>
</dbReference>
<dbReference type="Pfam" id="PF05690">
    <property type="entry name" value="ThiG"/>
    <property type="match status" value="1"/>
</dbReference>
<keyword evidence="4 8" id="KW-0808">Transferase</keyword>
<keyword evidence="5 8" id="KW-0784">Thiamine biosynthesis</keyword>
<comment type="similarity">
    <text evidence="8">Belongs to the ThiG family.</text>
</comment>
<dbReference type="SUPFAM" id="SSF110399">
    <property type="entry name" value="ThiG-like"/>
    <property type="match status" value="1"/>
</dbReference>
<gene>
    <name evidence="8" type="primary">thiG</name>
    <name evidence="10" type="ORF">JOD17_002309</name>
</gene>
<name>A0ABS2PCP4_9BACL</name>
<dbReference type="Gene3D" id="3.20.20.70">
    <property type="entry name" value="Aldolase class I"/>
    <property type="match status" value="1"/>
</dbReference>
<evidence type="ECO:0000256" key="8">
    <source>
        <dbReference type="HAMAP-Rule" id="MF_00443"/>
    </source>
</evidence>
<comment type="function">
    <text evidence="1 8">Catalyzes the rearrangement of 1-deoxy-D-xylulose 5-phosphate (DXP) to produce the thiazole phosphate moiety of thiamine. Sulfur is provided by the thiocarboxylate moiety of the carrier protein ThiS. In vitro, sulfur can be provided by H(2)S.</text>
</comment>